<proteinExistence type="predicted"/>
<dbReference type="AlphaFoldDB" id="A0A0C2I580"/>
<accession>A0A0C2I580</accession>
<organism evidence="1 2">
    <name type="scientific">Thelohanellus kitauei</name>
    <name type="common">Myxosporean</name>
    <dbReference type="NCBI Taxonomy" id="669202"/>
    <lineage>
        <taxon>Eukaryota</taxon>
        <taxon>Metazoa</taxon>
        <taxon>Cnidaria</taxon>
        <taxon>Myxozoa</taxon>
        <taxon>Myxosporea</taxon>
        <taxon>Bivalvulida</taxon>
        <taxon>Platysporina</taxon>
        <taxon>Myxobolidae</taxon>
        <taxon>Thelohanellus</taxon>
    </lineage>
</organism>
<dbReference type="Proteomes" id="UP000031668">
    <property type="component" value="Unassembled WGS sequence"/>
</dbReference>
<sequence>METFYSPKSLKCPLRSHKWAVWIYAKIAYILYGEQTAYLIYHMGAETMEILCDFISPQEPEEQNINVILNDLAAHFEAKTNCIDEICQYWNWRQIDNEKVADFVLKLQSTGKKCKC</sequence>
<protein>
    <submittedName>
        <fullName evidence="1">Uncharacterized protein</fullName>
    </submittedName>
</protein>
<dbReference type="OrthoDB" id="6496131at2759"/>
<keyword evidence="2" id="KW-1185">Reference proteome</keyword>
<evidence type="ECO:0000313" key="1">
    <source>
        <dbReference type="EMBL" id="KII60298.1"/>
    </source>
</evidence>
<reference evidence="1 2" key="1">
    <citation type="journal article" date="2014" name="Genome Biol. Evol.">
        <title>The genome of the myxosporean Thelohanellus kitauei shows adaptations to nutrient acquisition within its fish host.</title>
        <authorList>
            <person name="Yang Y."/>
            <person name="Xiong J."/>
            <person name="Zhou Z."/>
            <person name="Huo F."/>
            <person name="Miao W."/>
            <person name="Ran C."/>
            <person name="Liu Y."/>
            <person name="Zhang J."/>
            <person name="Feng J."/>
            <person name="Wang M."/>
            <person name="Wang M."/>
            <person name="Wang L."/>
            <person name="Yao B."/>
        </authorList>
    </citation>
    <scope>NUCLEOTIDE SEQUENCE [LARGE SCALE GENOMIC DNA]</scope>
    <source>
        <strain evidence="1">Wuqing</strain>
    </source>
</reference>
<name>A0A0C2I580_THEKT</name>
<evidence type="ECO:0000313" key="2">
    <source>
        <dbReference type="Proteomes" id="UP000031668"/>
    </source>
</evidence>
<gene>
    <name evidence="1" type="ORF">RF11_15330</name>
</gene>
<dbReference type="EMBL" id="JWZT01005706">
    <property type="protein sequence ID" value="KII60298.1"/>
    <property type="molecule type" value="Genomic_DNA"/>
</dbReference>
<comment type="caution">
    <text evidence="1">The sequence shown here is derived from an EMBL/GenBank/DDBJ whole genome shotgun (WGS) entry which is preliminary data.</text>
</comment>